<organism evidence="1 2">
    <name type="scientific">Cruoricaptor ignavus</name>
    <dbReference type="NCBI Taxonomy" id="1118202"/>
    <lineage>
        <taxon>Bacteria</taxon>
        <taxon>Pseudomonadati</taxon>
        <taxon>Bacteroidota</taxon>
        <taxon>Flavobacteriia</taxon>
        <taxon>Flavobacteriales</taxon>
        <taxon>Weeksellaceae</taxon>
        <taxon>Cruoricaptor</taxon>
    </lineage>
</organism>
<dbReference type="AlphaFoldDB" id="A0A1M6HX29"/>
<dbReference type="OrthoDB" id="1367458at2"/>
<dbReference type="STRING" id="1118202.SAMN05443429_1233"/>
<reference evidence="1 2" key="1">
    <citation type="submission" date="2016-11" db="EMBL/GenBank/DDBJ databases">
        <authorList>
            <person name="Jaros S."/>
            <person name="Januszkiewicz K."/>
            <person name="Wedrychowicz H."/>
        </authorList>
    </citation>
    <scope>NUCLEOTIDE SEQUENCE [LARGE SCALE GENOMIC DNA]</scope>
    <source>
        <strain evidence="1 2">DSM 25479</strain>
    </source>
</reference>
<dbReference type="Proteomes" id="UP000184335">
    <property type="component" value="Unassembled WGS sequence"/>
</dbReference>
<dbReference type="EMBL" id="FQYI01000023">
    <property type="protein sequence ID" value="SHJ26782.1"/>
    <property type="molecule type" value="Genomic_DNA"/>
</dbReference>
<evidence type="ECO:0000313" key="2">
    <source>
        <dbReference type="Proteomes" id="UP000184335"/>
    </source>
</evidence>
<proteinExistence type="predicted"/>
<gene>
    <name evidence="1" type="ORF">SAMN05443429_1233</name>
</gene>
<protein>
    <submittedName>
        <fullName evidence="1">Uncharacterized protein</fullName>
    </submittedName>
</protein>
<dbReference type="RefSeq" id="WP_073181055.1">
    <property type="nucleotide sequence ID" value="NZ_FQYI01000023.1"/>
</dbReference>
<evidence type="ECO:0000313" key="1">
    <source>
        <dbReference type="EMBL" id="SHJ26782.1"/>
    </source>
</evidence>
<name>A0A1M6HX29_9FLAO</name>
<keyword evidence="2" id="KW-1185">Reference proteome</keyword>
<sequence>MQAAAHGISQGALSLMQGVSFKQAFIAGALGSLGASAWGYALNKVGLSQFASSAVGTVAFGALSGGIGAELSGGNFWQGAAIGAVVTVFNHFNHEEPPTDFNEDYYYDPETGYSYFKTSEYLYEVRDQSGKLIQEKYISQVAIKYKFADVRQQMEGYKILGNVLTGIGFAMTITGVGAPAGVVLMTLGGGINTVVAAINTTTYLAEKRYSKAGWEAGGEAASAITGGVAGKLIKPSKDLFRGYNSELGEQVISTFTGEVATPIIEQQVKTVY</sequence>
<accession>A0A1M6HX29</accession>